<comment type="subcellular location">
    <subcellularLocation>
        <location evidence="2">Cell inner membrane</location>
        <topology evidence="2">Multi-pass membrane protein</topology>
    </subcellularLocation>
</comment>
<dbReference type="InterPro" id="IPR030922">
    <property type="entry name" value="LptF"/>
</dbReference>
<keyword evidence="6" id="KW-1003">Cell membrane</keyword>
<dbReference type="GO" id="GO:0043190">
    <property type="term" value="C:ATP-binding cassette (ABC) transporter complex"/>
    <property type="evidence" value="ECO:0007669"/>
    <property type="project" value="InterPro"/>
</dbReference>
<feature type="transmembrane region" description="Helical" evidence="12">
    <location>
        <begin position="100"/>
        <end position="123"/>
    </location>
</feature>
<evidence type="ECO:0000256" key="3">
    <source>
        <dbReference type="ARBA" id="ARBA00007725"/>
    </source>
</evidence>
<sequence>MLRRLDRYVLVELFQALLAVTLVMLVVVLGGVMADTLSKIARGKVAATLLLSQIGLRSLEALVLILPLALFLGVLLGLGRLYRDGEMAVLAAAGYGPRQLLRPIALVAIPVALVLGALAFWLAPSAAKTGNRMIQEASRSMLVAGLEPGRFVEIPGREAVIYMGSMNSEGNQFGQLFVYAENEEGVDIITAESGHYFRDAIDERYLQLDNGFRVEGTLDNAAFRTMRFERNTLRIPDAPETPLKNPTSEQDTLTLLGDPTPAARAELHWRLSALIAPLLLAWLALPLSRAAPRRARYGKILFALLVYLLLTNLLSLGRAWLQQGLLPTGLGLWWIYALAIPLIAWLYRRDARIPGGGVG</sequence>
<keyword evidence="7" id="KW-0997">Cell inner membrane</keyword>
<dbReference type="GO" id="GO:0055085">
    <property type="term" value="P:transmembrane transport"/>
    <property type="evidence" value="ECO:0007669"/>
    <property type="project" value="InterPro"/>
</dbReference>
<feature type="transmembrane region" description="Helical" evidence="12">
    <location>
        <begin position="54"/>
        <end position="79"/>
    </location>
</feature>
<dbReference type="GO" id="GO:0015920">
    <property type="term" value="P:lipopolysaccharide transport"/>
    <property type="evidence" value="ECO:0007669"/>
    <property type="project" value="TreeGrafter"/>
</dbReference>
<dbReference type="PANTHER" id="PTHR33529:SF7">
    <property type="entry name" value="LIPOPOLYSACCHARIDE EXPORT SYSTEM PERMEASE PROTEIN LPTF"/>
    <property type="match status" value="1"/>
</dbReference>
<accession>A0A4R3LLA2</accession>
<evidence type="ECO:0000313" key="13">
    <source>
        <dbReference type="EMBL" id="TCT00356.1"/>
    </source>
</evidence>
<dbReference type="PANTHER" id="PTHR33529">
    <property type="entry name" value="SLR0882 PROTEIN-RELATED"/>
    <property type="match status" value="1"/>
</dbReference>
<dbReference type="InterPro" id="IPR005495">
    <property type="entry name" value="LptG/LptF_permease"/>
</dbReference>
<evidence type="ECO:0000256" key="5">
    <source>
        <dbReference type="ARBA" id="ARBA00022448"/>
    </source>
</evidence>
<dbReference type="Proteomes" id="UP000294599">
    <property type="component" value="Unassembled WGS sequence"/>
</dbReference>
<reference evidence="13 14" key="1">
    <citation type="submission" date="2019-03" db="EMBL/GenBank/DDBJ databases">
        <title>Genomic Encyclopedia of Type Strains, Phase IV (KMG-IV): sequencing the most valuable type-strain genomes for metagenomic binning, comparative biology and taxonomic classification.</title>
        <authorList>
            <person name="Goeker M."/>
        </authorList>
    </citation>
    <scope>NUCLEOTIDE SEQUENCE [LARGE SCALE GENOMIC DNA]</scope>
    <source>
        <strain evidence="13 14">DSM 21944</strain>
    </source>
</reference>
<comment type="subunit">
    <text evidence="11">Component of the lipopolysaccharide transport and assembly complex. The LptBFG transporter is composed of two ATP-binding proteins (LptB) and two transmembrane proteins (LptF and LptG).</text>
</comment>
<comment type="caution">
    <text evidence="13">The sequence shown here is derived from an EMBL/GenBank/DDBJ whole genome shotgun (WGS) entry which is preliminary data.</text>
</comment>
<proteinExistence type="inferred from homology"/>
<comment type="similarity">
    <text evidence="3">Belongs to the LptF/LptG family.</text>
</comment>
<keyword evidence="10 12" id="KW-0472">Membrane</keyword>
<feature type="transmembrane region" description="Helical" evidence="12">
    <location>
        <begin position="326"/>
        <end position="347"/>
    </location>
</feature>
<keyword evidence="14" id="KW-1185">Reference proteome</keyword>
<feature type="transmembrane region" description="Helical" evidence="12">
    <location>
        <begin position="12"/>
        <end position="34"/>
    </location>
</feature>
<dbReference type="RefSeq" id="WP_123522653.1">
    <property type="nucleotide sequence ID" value="NZ_JBHLWF010000007.1"/>
</dbReference>
<evidence type="ECO:0000256" key="2">
    <source>
        <dbReference type="ARBA" id="ARBA00004429"/>
    </source>
</evidence>
<keyword evidence="5" id="KW-0813">Transport</keyword>
<evidence type="ECO:0000256" key="11">
    <source>
        <dbReference type="ARBA" id="ARBA00026081"/>
    </source>
</evidence>
<dbReference type="AlphaFoldDB" id="A0A4R3LLA2"/>
<protein>
    <recommendedName>
        <fullName evidence="4">Lipopolysaccharide export system permease protein LptF</fullName>
    </recommendedName>
</protein>
<comment type="function">
    <text evidence="1">Part of the ABC transporter complex LptBFG involved in the translocation of lipopolysaccharide (LPS) from the inner membrane to the outer membrane.</text>
</comment>
<evidence type="ECO:0000256" key="6">
    <source>
        <dbReference type="ARBA" id="ARBA00022475"/>
    </source>
</evidence>
<evidence type="ECO:0000256" key="9">
    <source>
        <dbReference type="ARBA" id="ARBA00022989"/>
    </source>
</evidence>
<dbReference type="Pfam" id="PF03739">
    <property type="entry name" value="LptF_LptG"/>
    <property type="match status" value="1"/>
</dbReference>
<evidence type="ECO:0000256" key="10">
    <source>
        <dbReference type="ARBA" id="ARBA00023136"/>
    </source>
</evidence>
<dbReference type="OrthoDB" id="9778062at2"/>
<dbReference type="EMBL" id="SMAF01000003">
    <property type="protein sequence ID" value="TCT00356.1"/>
    <property type="molecule type" value="Genomic_DNA"/>
</dbReference>
<gene>
    <name evidence="13" type="ORF">EDC25_103124</name>
</gene>
<dbReference type="NCBIfam" id="TIGR04407">
    <property type="entry name" value="LptF_YjgP"/>
    <property type="match status" value="1"/>
</dbReference>
<evidence type="ECO:0000256" key="4">
    <source>
        <dbReference type="ARBA" id="ARBA00014213"/>
    </source>
</evidence>
<keyword evidence="9 12" id="KW-1133">Transmembrane helix</keyword>
<name>A0A4R3LLA2_9GAMM</name>
<evidence type="ECO:0000256" key="8">
    <source>
        <dbReference type="ARBA" id="ARBA00022692"/>
    </source>
</evidence>
<feature type="transmembrane region" description="Helical" evidence="12">
    <location>
        <begin position="300"/>
        <end position="320"/>
    </location>
</feature>
<evidence type="ECO:0000256" key="1">
    <source>
        <dbReference type="ARBA" id="ARBA00002265"/>
    </source>
</evidence>
<keyword evidence="8 12" id="KW-0812">Transmembrane</keyword>
<evidence type="ECO:0000256" key="7">
    <source>
        <dbReference type="ARBA" id="ARBA00022519"/>
    </source>
</evidence>
<evidence type="ECO:0000313" key="14">
    <source>
        <dbReference type="Proteomes" id="UP000294599"/>
    </source>
</evidence>
<organism evidence="13 14">
    <name type="scientific">Pseudofulvimonas gallinarii</name>
    <dbReference type="NCBI Taxonomy" id="634155"/>
    <lineage>
        <taxon>Bacteria</taxon>
        <taxon>Pseudomonadati</taxon>
        <taxon>Pseudomonadota</taxon>
        <taxon>Gammaproteobacteria</taxon>
        <taxon>Lysobacterales</taxon>
        <taxon>Rhodanobacteraceae</taxon>
        <taxon>Pseudofulvimonas</taxon>
    </lineage>
</organism>
<evidence type="ECO:0000256" key="12">
    <source>
        <dbReference type="SAM" id="Phobius"/>
    </source>
</evidence>